<protein>
    <submittedName>
        <fullName evidence="3">Acetyl esterase/lipase</fullName>
    </submittedName>
</protein>
<evidence type="ECO:0000259" key="2">
    <source>
        <dbReference type="Pfam" id="PF07859"/>
    </source>
</evidence>
<dbReference type="AlphaFoldDB" id="A0A1H8APC8"/>
<keyword evidence="1" id="KW-0378">Hydrolase</keyword>
<dbReference type="PANTHER" id="PTHR48081">
    <property type="entry name" value="AB HYDROLASE SUPERFAMILY PROTEIN C4A8.06C"/>
    <property type="match status" value="1"/>
</dbReference>
<name>A0A1H8APC8_9BACI</name>
<gene>
    <name evidence="3" type="ORF">SAMN05192533_105104</name>
</gene>
<dbReference type="SUPFAM" id="SSF53474">
    <property type="entry name" value="alpha/beta-Hydrolases"/>
    <property type="match status" value="1"/>
</dbReference>
<dbReference type="GO" id="GO:0016787">
    <property type="term" value="F:hydrolase activity"/>
    <property type="evidence" value="ECO:0007669"/>
    <property type="project" value="UniProtKB-KW"/>
</dbReference>
<dbReference type="Pfam" id="PF07859">
    <property type="entry name" value="Abhydrolase_3"/>
    <property type="match status" value="1"/>
</dbReference>
<dbReference type="PANTHER" id="PTHR48081:SF8">
    <property type="entry name" value="ALPHA_BETA HYDROLASE FOLD-3 DOMAIN-CONTAINING PROTEIN-RELATED"/>
    <property type="match status" value="1"/>
</dbReference>
<dbReference type="InterPro" id="IPR029058">
    <property type="entry name" value="AB_hydrolase_fold"/>
</dbReference>
<evidence type="ECO:0000313" key="4">
    <source>
        <dbReference type="Proteomes" id="UP000198553"/>
    </source>
</evidence>
<evidence type="ECO:0000256" key="1">
    <source>
        <dbReference type="ARBA" id="ARBA00022801"/>
    </source>
</evidence>
<dbReference type="RefSeq" id="WP_244532539.1">
    <property type="nucleotide sequence ID" value="NZ_FOBW01000005.1"/>
</dbReference>
<dbReference type="InterPro" id="IPR013094">
    <property type="entry name" value="AB_hydrolase_3"/>
</dbReference>
<dbReference type="Proteomes" id="UP000198553">
    <property type="component" value="Unassembled WGS sequence"/>
</dbReference>
<dbReference type="STRING" id="930146.SAMN05192533_105104"/>
<keyword evidence="4" id="KW-1185">Reference proteome</keyword>
<organism evidence="3 4">
    <name type="scientific">Mesobacillus persicus</name>
    <dbReference type="NCBI Taxonomy" id="930146"/>
    <lineage>
        <taxon>Bacteria</taxon>
        <taxon>Bacillati</taxon>
        <taxon>Bacillota</taxon>
        <taxon>Bacilli</taxon>
        <taxon>Bacillales</taxon>
        <taxon>Bacillaceae</taxon>
        <taxon>Mesobacillus</taxon>
    </lineage>
</organism>
<dbReference type="InterPro" id="IPR050300">
    <property type="entry name" value="GDXG_lipolytic_enzyme"/>
</dbReference>
<evidence type="ECO:0000313" key="3">
    <source>
        <dbReference type="EMBL" id="SEM72600.1"/>
    </source>
</evidence>
<feature type="domain" description="Alpha/beta hydrolase fold-3" evidence="2">
    <location>
        <begin position="85"/>
        <end position="290"/>
    </location>
</feature>
<sequence>MKVTNKMIDKQLRLRGRLYNLLISKPTETKYIKFMHTVKKQTENRKGKTIEGLQLREEWVTRKDGSKLRICIYTSHNQKKDVPGVLWLHGGGYSQGIPELFASTYKRLIEARDCVIVAPDYRLSIEAPYPAALEDSYAALLWMKSHAKELGIREDQLVVGGESAGGGLTAALTLYVRDTAEVNIAFQMPLYPMIDDRMITESARENNAPIWNSTTNRWAWKLYLGDRFEKEVPIYAAAARATDYHHLPPTITFVGDIEPFRDETIQYVTNLKEAGVPVEFQLYKGCYHGFDIISPNAEISKKATSFFIESFKHAVDHYFAEQD</sequence>
<reference evidence="4" key="1">
    <citation type="submission" date="2016-10" db="EMBL/GenBank/DDBJ databases">
        <authorList>
            <person name="Varghese N."/>
            <person name="Submissions S."/>
        </authorList>
    </citation>
    <scope>NUCLEOTIDE SEQUENCE [LARGE SCALE GENOMIC DNA]</scope>
    <source>
        <strain evidence="4">B48,IBRC-M 10115,DSM 25386,CECT 8001</strain>
    </source>
</reference>
<accession>A0A1H8APC8</accession>
<dbReference type="EMBL" id="FOBW01000005">
    <property type="protein sequence ID" value="SEM72600.1"/>
    <property type="molecule type" value="Genomic_DNA"/>
</dbReference>
<proteinExistence type="predicted"/>
<dbReference type="Gene3D" id="3.40.50.1820">
    <property type="entry name" value="alpha/beta hydrolase"/>
    <property type="match status" value="1"/>
</dbReference>